<accession>A0A0T7H0M6</accession>
<gene>
    <name evidence="1" type="ORF">NGAL_HAMBI1189_47820</name>
</gene>
<dbReference type="Proteomes" id="UP000039660">
    <property type="component" value="Unassembled WGS sequence"/>
</dbReference>
<dbReference type="RefSeq" id="WP_046637572.1">
    <property type="nucleotide sequence ID" value="NZ_CCRK01000014.1"/>
</dbReference>
<evidence type="ECO:0000313" key="1">
    <source>
        <dbReference type="EMBL" id="CDZ53028.1"/>
    </source>
</evidence>
<reference evidence="1 2" key="1">
    <citation type="submission" date="2014-08" db="EMBL/GenBank/DDBJ databases">
        <authorList>
            <person name="Chen Y.-H."/>
        </authorList>
    </citation>
    <scope>NUCLEOTIDE SEQUENCE [LARGE SCALE GENOMIC DNA]</scope>
</reference>
<evidence type="ECO:0008006" key="3">
    <source>
        <dbReference type="Google" id="ProtNLM"/>
    </source>
</evidence>
<protein>
    <recommendedName>
        <fullName evidence="3">Antitoxin</fullName>
    </recommendedName>
</protein>
<evidence type="ECO:0000313" key="2">
    <source>
        <dbReference type="Proteomes" id="UP000039660"/>
    </source>
</evidence>
<organism evidence="1 2">
    <name type="scientific">Neorhizobium galegae bv. officinalis</name>
    <dbReference type="NCBI Taxonomy" id="323656"/>
    <lineage>
        <taxon>Bacteria</taxon>
        <taxon>Pseudomonadati</taxon>
        <taxon>Pseudomonadota</taxon>
        <taxon>Alphaproteobacteria</taxon>
        <taxon>Hyphomicrobiales</taxon>
        <taxon>Rhizobiaceae</taxon>
        <taxon>Rhizobium/Agrobacterium group</taxon>
        <taxon>Neorhizobium</taxon>
    </lineage>
</organism>
<proteinExistence type="predicted"/>
<name>A0A0T7H0M6_NEOGA</name>
<dbReference type="AlphaFoldDB" id="A0A0T7H0M6"/>
<dbReference type="EMBL" id="CCRK01000014">
    <property type="protein sequence ID" value="CDZ53028.1"/>
    <property type="molecule type" value="Genomic_DNA"/>
</dbReference>
<sequence length="84" mass="9374">MTEPLRVAATEFARNFARYQDEAISAKVISVTSHGRVVGAYLSASELAHYETLKRKEREILTVGELDEETLTAIRDAEYGSIAR</sequence>